<dbReference type="RefSeq" id="WP_005882956.1">
    <property type="nucleotide sequence ID" value="NZ_ADNU01000022.1"/>
</dbReference>
<dbReference type="Gene3D" id="2.40.50.100">
    <property type="match status" value="1"/>
</dbReference>
<reference evidence="8 9" key="1">
    <citation type="submission" date="2010-04" db="EMBL/GenBank/DDBJ databases">
        <authorList>
            <person name="Qin X."/>
            <person name="Bachman B."/>
            <person name="Battles P."/>
            <person name="Bell A."/>
            <person name="Bess C."/>
            <person name="Bickham C."/>
            <person name="Chaboub L."/>
            <person name="Chen D."/>
            <person name="Coyle M."/>
            <person name="Deiros D.R."/>
            <person name="Dinh H."/>
            <person name="Forbes L."/>
            <person name="Fowler G."/>
            <person name="Francisco L."/>
            <person name="Fu Q."/>
            <person name="Gubbala S."/>
            <person name="Hale W."/>
            <person name="Han Y."/>
            <person name="Hemphill L."/>
            <person name="Highlander S.K."/>
            <person name="Hirani K."/>
            <person name="Hogues M."/>
            <person name="Jackson L."/>
            <person name="Jakkamsetti A."/>
            <person name="Javaid M."/>
            <person name="Jiang H."/>
            <person name="Korchina V."/>
            <person name="Kovar C."/>
            <person name="Lara F."/>
            <person name="Lee S."/>
            <person name="Mata R."/>
            <person name="Mathew T."/>
            <person name="Moen C."/>
            <person name="Morales K."/>
            <person name="Munidasa M."/>
            <person name="Nazareth L."/>
            <person name="Ngo R."/>
            <person name="Nguyen L."/>
            <person name="Okwuonu G."/>
            <person name="Ongeri F."/>
            <person name="Patil S."/>
            <person name="Petrosino J."/>
            <person name="Pham C."/>
            <person name="Pham P."/>
            <person name="Pu L.-L."/>
            <person name="Puazo M."/>
            <person name="Raj R."/>
            <person name="Reid J."/>
            <person name="Rouhana J."/>
            <person name="Saada N."/>
            <person name="Shang Y."/>
            <person name="Simmons D."/>
            <person name="Thornton R."/>
            <person name="Warren J."/>
            <person name="Weissenberger G."/>
            <person name="Zhang J."/>
            <person name="Zhang L."/>
            <person name="Zhou C."/>
            <person name="Zhu D."/>
            <person name="Muzny D."/>
            <person name="Worley K."/>
            <person name="Gibbs R."/>
        </authorList>
    </citation>
    <scope>NUCLEOTIDE SEQUENCE [LARGE SCALE GENOMIC DNA]</scope>
    <source>
        <strain evidence="8 9">ATCC 49030</strain>
    </source>
</reference>
<dbReference type="SUPFAM" id="SSF52777">
    <property type="entry name" value="CoA-dependent acyltransferases"/>
    <property type="match status" value="1"/>
</dbReference>
<dbReference type="InterPro" id="IPR003016">
    <property type="entry name" value="2-oxoA_DH_lipoyl-BS"/>
</dbReference>
<accession>D4YLH4</accession>
<keyword evidence="3 4" id="KW-0450">Lipoyl</keyword>
<dbReference type="SUPFAM" id="SSF47005">
    <property type="entry name" value="Peripheral subunit-binding domain of 2-oxo acid dehydrogenase complex"/>
    <property type="match status" value="1"/>
</dbReference>
<feature type="region of interest" description="Disordered" evidence="5">
    <location>
        <begin position="262"/>
        <end position="293"/>
    </location>
</feature>
<dbReference type="GO" id="GO:0045254">
    <property type="term" value="C:pyruvate dehydrogenase complex"/>
    <property type="evidence" value="ECO:0007669"/>
    <property type="project" value="InterPro"/>
</dbReference>
<feature type="compositionally biased region" description="Basic and acidic residues" evidence="5">
    <location>
        <begin position="111"/>
        <end position="127"/>
    </location>
</feature>
<keyword evidence="9" id="KW-1185">Reference proteome</keyword>
<dbReference type="eggNOG" id="COG0508">
    <property type="taxonomic scope" value="Bacteria"/>
</dbReference>
<dbReference type="OrthoDB" id="9805770at2"/>
<evidence type="ECO:0000259" key="6">
    <source>
        <dbReference type="PROSITE" id="PS50968"/>
    </source>
</evidence>
<name>D4YLH4_9MICO</name>
<sequence length="516" mass="54579">MSTITGLFVPKWGMTMDEGTLTEWLVNEGDEVSAGTAIASMESSKISGEIEADEAGVLAKQVLSIGETAPVGALIGVIGGADTPAEDIDKFVSEHSSAAPEEAPEPSSNEPAKESTKKQEPAPKAEKPAPAPKAKKPSKASAGKVNIPQELRGFDSAPATEHALDLSRKHDIKLSSVTPTGRADRVTVADLVEAVKQAGGSLTFGNDRERVNFVPHVGDDADVPATEHARDKAEELGVNLRDCRPTGRAGRITVEDVVAAHSRLSGGSQDTSADSTADPKTTSAVSNSAQEVPMSQMRQVIAGRLKESYLESPHFRVTAHANIDKLLEFRREVNAQRRDLKVSVNDLVVAAVARALVAVPEMNAQFDAEENVIRQFEHADISVAVATEEGLITPIVTHADTRTISDISSIMVDLATRAKAGQLKPDEFQGGTFSVSNLGMFGVSHFDAIINPPQVAILAVGSASRQFVPDDNGEPVAANLLPLTVSADHRVIDGATNARFAAELKRLLESPSLIVV</sequence>
<dbReference type="InterPro" id="IPR023213">
    <property type="entry name" value="CAT-like_dom_sf"/>
</dbReference>
<dbReference type="Pfam" id="PF02817">
    <property type="entry name" value="E3_binding"/>
    <property type="match status" value="1"/>
</dbReference>
<dbReference type="PROSITE" id="PS50968">
    <property type="entry name" value="BIOTINYL_LIPOYL"/>
    <property type="match status" value="1"/>
</dbReference>
<gene>
    <name evidence="8" type="primary">acoC</name>
    <name evidence="8" type="ORF">HMPREF0183_0784</name>
</gene>
<feature type="compositionally biased region" description="Low complexity" evidence="5">
    <location>
        <begin position="94"/>
        <end position="110"/>
    </location>
</feature>
<dbReference type="Gene3D" id="4.10.320.10">
    <property type="entry name" value="E3-binding domain"/>
    <property type="match status" value="1"/>
</dbReference>
<dbReference type="InterPro" id="IPR036625">
    <property type="entry name" value="E3-bd_dom_sf"/>
</dbReference>
<dbReference type="InterPro" id="IPR000089">
    <property type="entry name" value="Biotin_lipoyl"/>
</dbReference>
<comment type="similarity">
    <text evidence="2 4">Belongs to the 2-oxoacid dehydrogenase family.</text>
</comment>
<dbReference type="InterPro" id="IPR045257">
    <property type="entry name" value="E2/Pdx1"/>
</dbReference>
<dbReference type="Pfam" id="PF00198">
    <property type="entry name" value="2-oxoacid_dh"/>
    <property type="match status" value="1"/>
</dbReference>
<evidence type="ECO:0000256" key="3">
    <source>
        <dbReference type="ARBA" id="ARBA00022823"/>
    </source>
</evidence>
<dbReference type="Pfam" id="PF00364">
    <property type="entry name" value="Biotin_lipoyl"/>
    <property type="match status" value="1"/>
</dbReference>
<dbReference type="InterPro" id="IPR001078">
    <property type="entry name" value="2-oxoacid_DH_actylTfrase"/>
</dbReference>
<dbReference type="GO" id="GO:0006086">
    <property type="term" value="P:pyruvate decarboxylation to acetyl-CoA"/>
    <property type="evidence" value="ECO:0007669"/>
    <property type="project" value="InterPro"/>
</dbReference>
<comment type="caution">
    <text evidence="8">The sequence shown here is derived from an EMBL/GenBank/DDBJ whole genome shotgun (WGS) entry which is preliminary data.</text>
</comment>
<dbReference type="Gene3D" id="3.30.559.10">
    <property type="entry name" value="Chloramphenicol acetyltransferase-like domain"/>
    <property type="match status" value="1"/>
</dbReference>
<evidence type="ECO:0000256" key="4">
    <source>
        <dbReference type="RuleBase" id="RU003423"/>
    </source>
</evidence>
<keyword evidence="4 8" id="KW-0808">Transferase</keyword>
<feature type="domain" description="Lipoyl-binding" evidence="6">
    <location>
        <begin position="4"/>
        <end position="79"/>
    </location>
</feature>
<feature type="domain" description="Peripheral subunit-binding (PSBD)" evidence="7">
    <location>
        <begin position="158"/>
        <end position="195"/>
    </location>
</feature>
<keyword evidence="8" id="KW-0670">Pyruvate</keyword>
<feature type="region of interest" description="Disordered" evidence="5">
    <location>
        <begin position="93"/>
        <end position="155"/>
    </location>
</feature>
<feature type="compositionally biased region" description="Polar residues" evidence="5">
    <location>
        <begin position="265"/>
        <end position="290"/>
    </location>
</feature>
<feature type="domain" description="Peripheral subunit-binding (PSBD)" evidence="7">
    <location>
        <begin position="224"/>
        <end position="261"/>
    </location>
</feature>
<dbReference type="CDD" id="cd06849">
    <property type="entry name" value="lipoyl_domain"/>
    <property type="match status" value="1"/>
</dbReference>
<comment type="cofactor">
    <cofactor evidence="1 4">
        <name>(R)-lipoate</name>
        <dbReference type="ChEBI" id="CHEBI:83088"/>
    </cofactor>
</comment>
<evidence type="ECO:0000256" key="2">
    <source>
        <dbReference type="ARBA" id="ARBA00007317"/>
    </source>
</evidence>
<dbReference type="STRING" id="585530.HMPREF0183_0784"/>
<evidence type="ECO:0000259" key="7">
    <source>
        <dbReference type="PROSITE" id="PS51826"/>
    </source>
</evidence>
<dbReference type="InterPro" id="IPR004167">
    <property type="entry name" value="PSBD"/>
</dbReference>
<evidence type="ECO:0000256" key="5">
    <source>
        <dbReference type="SAM" id="MobiDB-lite"/>
    </source>
</evidence>
<dbReference type="AlphaFoldDB" id="D4YLH4"/>
<proteinExistence type="inferred from homology"/>
<dbReference type="GO" id="GO:0016746">
    <property type="term" value="F:acyltransferase activity"/>
    <property type="evidence" value="ECO:0007669"/>
    <property type="project" value="UniProtKB-KW"/>
</dbReference>
<dbReference type="Proteomes" id="UP000005714">
    <property type="component" value="Unassembled WGS sequence"/>
</dbReference>
<protein>
    <recommendedName>
        <fullName evidence="4">Dihydrolipoamide acetyltransferase component of pyruvate dehydrogenase complex</fullName>
        <ecNumber evidence="4">2.3.1.-</ecNumber>
    </recommendedName>
</protein>
<organism evidence="8 9">
    <name type="scientific">Brevibacterium mcbrellneri ATCC 49030</name>
    <dbReference type="NCBI Taxonomy" id="585530"/>
    <lineage>
        <taxon>Bacteria</taxon>
        <taxon>Bacillati</taxon>
        <taxon>Actinomycetota</taxon>
        <taxon>Actinomycetes</taxon>
        <taxon>Micrococcales</taxon>
        <taxon>Brevibacteriaceae</taxon>
        <taxon>Brevibacterium</taxon>
    </lineage>
</organism>
<dbReference type="PANTHER" id="PTHR23151:SF90">
    <property type="entry name" value="DIHYDROLIPOYLLYSINE-RESIDUE ACETYLTRANSFERASE COMPONENT OF PYRUVATE DEHYDROGENASE COMPLEX, MITOCHONDRIAL-RELATED"/>
    <property type="match status" value="1"/>
</dbReference>
<evidence type="ECO:0000256" key="1">
    <source>
        <dbReference type="ARBA" id="ARBA00001938"/>
    </source>
</evidence>
<evidence type="ECO:0000313" key="8">
    <source>
        <dbReference type="EMBL" id="EFG47891.1"/>
    </source>
</evidence>
<dbReference type="InterPro" id="IPR011053">
    <property type="entry name" value="Single_hybrid_motif"/>
</dbReference>
<keyword evidence="4 8" id="KW-0012">Acyltransferase</keyword>
<dbReference type="PANTHER" id="PTHR23151">
    <property type="entry name" value="DIHYDROLIPOAMIDE ACETYL/SUCCINYL-TRANSFERASE-RELATED"/>
    <property type="match status" value="1"/>
</dbReference>
<evidence type="ECO:0000313" key="9">
    <source>
        <dbReference type="Proteomes" id="UP000005714"/>
    </source>
</evidence>
<dbReference type="EC" id="2.3.1.-" evidence="4"/>
<dbReference type="PROSITE" id="PS51826">
    <property type="entry name" value="PSBD"/>
    <property type="match status" value="2"/>
</dbReference>
<dbReference type="EMBL" id="ADNU01000022">
    <property type="protein sequence ID" value="EFG47891.1"/>
    <property type="molecule type" value="Genomic_DNA"/>
</dbReference>
<dbReference type="SUPFAM" id="SSF51230">
    <property type="entry name" value="Single hybrid motif"/>
    <property type="match status" value="1"/>
</dbReference>
<dbReference type="PROSITE" id="PS00189">
    <property type="entry name" value="LIPOYL"/>
    <property type="match status" value="1"/>
</dbReference>